<dbReference type="SUPFAM" id="SSF103473">
    <property type="entry name" value="MFS general substrate transporter"/>
    <property type="match status" value="1"/>
</dbReference>
<dbReference type="RefSeq" id="WP_097943189.1">
    <property type="nucleotide sequence ID" value="NZ_BLKS01000001.1"/>
</dbReference>
<dbReference type="PANTHER" id="PTHR42718:SF46">
    <property type="entry name" value="BLR6921 PROTEIN"/>
    <property type="match status" value="1"/>
</dbReference>
<evidence type="ECO:0000256" key="2">
    <source>
        <dbReference type="ARBA" id="ARBA00022448"/>
    </source>
</evidence>
<dbReference type="AlphaFoldDB" id="A0A2A7MR80"/>
<reference evidence="10 11" key="1">
    <citation type="submission" date="2017-10" db="EMBL/GenBank/DDBJ databases">
        <title>The new phylogeny of genus Mycobacterium.</title>
        <authorList>
            <person name="Tortoli E."/>
            <person name="Trovato A."/>
            <person name="Cirillo D.M."/>
        </authorList>
    </citation>
    <scope>NUCLEOTIDE SEQUENCE [LARGE SCALE GENOMIC DNA]</scope>
    <source>
        <strain evidence="10 11">CCUG37673</strain>
    </source>
</reference>
<feature type="transmembrane region" description="Helical" evidence="7">
    <location>
        <begin position="128"/>
        <end position="147"/>
    </location>
</feature>
<dbReference type="Gene3D" id="1.20.1250.20">
    <property type="entry name" value="MFS general substrate transporter like domains"/>
    <property type="match status" value="1"/>
</dbReference>
<feature type="transmembrane region" description="Helical" evidence="7">
    <location>
        <begin position="154"/>
        <end position="175"/>
    </location>
</feature>
<evidence type="ECO:0000313" key="10">
    <source>
        <dbReference type="EMBL" id="PEG34235.1"/>
    </source>
</evidence>
<keyword evidence="6 7" id="KW-0472">Membrane</keyword>
<evidence type="ECO:0000256" key="5">
    <source>
        <dbReference type="ARBA" id="ARBA00022989"/>
    </source>
</evidence>
<dbReference type="InterPro" id="IPR011701">
    <property type="entry name" value="MFS"/>
</dbReference>
<feature type="transmembrane region" description="Helical" evidence="7">
    <location>
        <begin position="181"/>
        <end position="201"/>
    </location>
</feature>
<keyword evidence="2" id="KW-0813">Transport</keyword>
<feature type="transmembrane region" description="Helical" evidence="7">
    <location>
        <begin position="282"/>
        <end position="306"/>
    </location>
</feature>
<dbReference type="EMBL" id="BLKS01000001">
    <property type="protein sequence ID" value="GFG49675.1"/>
    <property type="molecule type" value="Genomic_DNA"/>
</dbReference>
<gene>
    <name evidence="10" type="ORF">CQY20_26620</name>
    <name evidence="9" type="ORF">MAGR_11160</name>
</gene>
<evidence type="ECO:0000256" key="3">
    <source>
        <dbReference type="ARBA" id="ARBA00022475"/>
    </source>
</evidence>
<feature type="transmembrane region" description="Helical" evidence="7">
    <location>
        <begin position="213"/>
        <end position="232"/>
    </location>
</feature>
<dbReference type="Pfam" id="PF07690">
    <property type="entry name" value="MFS_1"/>
    <property type="match status" value="1"/>
</dbReference>
<dbReference type="EMBL" id="PDCP01000072">
    <property type="protein sequence ID" value="PEG34235.1"/>
    <property type="molecule type" value="Genomic_DNA"/>
</dbReference>
<dbReference type="InterPro" id="IPR020846">
    <property type="entry name" value="MFS_dom"/>
</dbReference>
<evidence type="ECO:0000313" key="9">
    <source>
        <dbReference type="EMBL" id="GFG49675.1"/>
    </source>
</evidence>
<dbReference type="Proteomes" id="UP000220914">
    <property type="component" value="Unassembled WGS sequence"/>
</dbReference>
<feature type="transmembrane region" description="Helical" evidence="7">
    <location>
        <begin position="312"/>
        <end position="334"/>
    </location>
</feature>
<feature type="transmembrane region" description="Helical" evidence="7">
    <location>
        <begin position="465"/>
        <end position="486"/>
    </location>
</feature>
<comment type="caution">
    <text evidence="10">The sequence shown here is derived from an EMBL/GenBank/DDBJ whole genome shotgun (WGS) entry which is preliminary data.</text>
</comment>
<evidence type="ECO:0000256" key="1">
    <source>
        <dbReference type="ARBA" id="ARBA00004651"/>
    </source>
</evidence>
<feature type="transmembrane region" description="Helical" evidence="7">
    <location>
        <begin position="63"/>
        <end position="83"/>
    </location>
</feature>
<feature type="transmembrane region" description="Helical" evidence="7">
    <location>
        <begin position="244"/>
        <end position="262"/>
    </location>
</feature>
<keyword evidence="3" id="KW-1003">Cell membrane</keyword>
<dbReference type="PROSITE" id="PS50850">
    <property type="entry name" value="MFS"/>
    <property type="match status" value="1"/>
</dbReference>
<keyword evidence="4 7" id="KW-0812">Transmembrane</keyword>
<name>A0A2A7MR80_MYCAG</name>
<dbReference type="Proteomes" id="UP000465302">
    <property type="component" value="Unassembled WGS sequence"/>
</dbReference>
<feature type="domain" description="Major facilitator superfamily (MFS) profile" evidence="8">
    <location>
        <begin position="29"/>
        <end position="488"/>
    </location>
</feature>
<dbReference type="OrthoDB" id="4080117at2"/>
<accession>A0A2A7MR80</accession>
<evidence type="ECO:0000256" key="7">
    <source>
        <dbReference type="SAM" id="Phobius"/>
    </source>
</evidence>
<dbReference type="InterPro" id="IPR036259">
    <property type="entry name" value="MFS_trans_sf"/>
</dbReference>
<evidence type="ECO:0000313" key="11">
    <source>
        <dbReference type="Proteomes" id="UP000220914"/>
    </source>
</evidence>
<dbReference type="GO" id="GO:0005886">
    <property type="term" value="C:plasma membrane"/>
    <property type="evidence" value="ECO:0007669"/>
    <property type="project" value="UniProtKB-SubCell"/>
</dbReference>
<feature type="transmembrane region" description="Helical" evidence="7">
    <location>
        <begin position="95"/>
        <end position="122"/>
    </location>
</feature>
<evidence type="ECO:0000313" key="12">
    <source>
        <dbReference type="Proteomes" id="UP000465302"/>
    </source>
</evidence>
<comment type="subcellular location">
    <subcellularLocation>
        <location evidence="1">Cell membrane</location>
        <topology evidence="1">Multi-pass membrane protein</topology>
    </subcellularLocation>
</comment>
<keyword evidence="11" id="KW-1185">Reference proteome</keyword>
<sequence length="520" mass="53307">MSATGGSSESSRRSQAAGRPLTTSVLGIAIFAITGMQLMSTLDGTIVIVALPRLQDELDLSDAGKSWVITAYVLTFGGLLLIGGRVGDAIGHKRAFLSGVGVFTIASLVCGVATDGVTLIVARAVQGIGAAVAAPTGLALIATTYAVGHARNRAFAVSAAMQASGSVLGLVLGGALTVVSWRLAFLINVPIGIVIVWIAVARLAETQHERLKLDVAGAALATLACTSAVLVFTQGPPRGWIDPWVIGAGVAAVVFLVAFLIVERTAEHPIIPFSVFDNRSRVMTFVSLFMAGGVMLTATVIIGLYVQDVMGYSALRAGIAFLPFAGAFGLGTLLATRTAPLIAPRWLIIGCGTLVLAAMLYGSTLDRTISYFPDFVTLIVVGGFGIGVISVVLPLCAVAGVGPREIGPVSAIQLMVYNLGGPLVLVVIQAVQVSRTLYLGGTTGPVADMTESQLDALDAGYTYSLLWVAGVAVVVGAAALGIGFSAREIAAAQHIREAFEAGELDDAKNGGASESEVDGV</sequence>
<dbReference type="Gene3D" id="1.20.1720.10">
    <property type="entry name" value="Multidrug resistance protein D"/>
    <property type="match status" value="1"/>
</dbReference>
<evidence type="ECO:0000259" key="8">
    <source>
        <dbReference type="PROSITE" id="PS50850"/>
    </source>
</evidence>
<evidence type="ECO:0000256" key="4">
    <source>
        <dbReference type="ARBA" id="ARBA00022692"/>
    </source>
</evidence>
<dbReference type="PANTHER" id="PTHR42718">
    <property type="entry name" value="MAJOR FACILITATOR SUPERFAMILY MULTIDRUG TRANSPORTER MFSC"/>
    <property type="match status" value="1"/>
</dbReference>
<dbReference type="GO" id="GO:0022857">
    <property type="term" value="F:transmembrane transporter activity"/>
    <property type="evidence" value="ECO:0007669"/>
    <property type="project" value="InterPro"/>
</dbReference>
<reference evidence="9" key="3">
    <citation type="submission" date="2020-02" db="EMBL/GenBank/DDBJ databases">
        <authorList>
            <person name="Matsumoto Y."/>
            <person name="Motooka D."/>
            <person name="Nakamura S."/>
        </authorList>
    </citation>
    <scope>NUCLEOTIDE SEQUENCE</scope>
    <source>
        <strain evidence="9">JCM 6377</strain>
    </source>
</reference>
<keyword evidence="5 7" id="KW-1133">Transmembrane helix</keyword>
<feature type="transmembrane region" description="Helical" evidence="7">
    <location>
        <begin position="375"/>
        <end position="402"/>
    </location>
</feature>
<feature type="transmembrane region" description="Helical" evidence="7">
    <location>
        <begin position="346"/>
        <end position="363"/>
    </location>
</feature>
<protein>
    <submittedName>
        <fullName evidence="10">MFS transporter</fullName>
    </submittedName>
</protein>
<dbReference type="CDD" id="cd17321">
    <property type="entry name" value="MFS_MMR_MDR_like"/>
    <property type="match status" value="1"/>
</dbReference>
<organism evidence="10 11">
    <name type="scientific">Mycolicibacterium agri</name>
    <name type="common">Mycobacterium agri</name>
    <dbReference type="NCBI Taxonomy" id="36811"/>
    <lineage>
        <taxon>Bacteria</taxon>
        <taxon>Bacillati</taxon>
        <taxon>Actinomycetota</taxon>
        <taxon>Actinomycetes</taxon>
        <taxon>Mycobacteriales</taxon>
        <taxon>Mycobacteriaceae</taxon>
        <taxon>Mycolicibacterium</taxon>
    </lineage>
</organism>
<reference evidence="9 12" key="2">
    <citation type="journal article" date="2019" name="Emerg. Microbes Infect.">
        <title>Comprehensive subspecies identification of 175 nontuberculous mycobacteria species based on 7547 genomic profiles.</title>
        <authorList>
            <person name="Matsumoto Y."/>
            <person name="Kinjo T."/>
            <person name="Motooka D."/>
            <person name="Nabeya D."/>
            <person name="Jung N."/>
            <person name="Uechi K."/>
            <person name="Horii T."/>
            <person name="Iida T."/>
            <person name="Fujita J."/>
            <person name="Nakamura S."/>
        </authorList>
    </citation>
    <scope>NUCLEOTIDE SEQUENCE [LARGE SCALE GENOMIC DNA]</scope>
    <source>
        <strain evidence="9 12">JCM 6377</strain>
    </source>
</reference>
<proteinExistence type="predicted"/>
<feature type="transmembrane region" description="Helical" evidence="7">
    <location>
        <begin position="21"/>
        <end position="51"/>
    </location>
</feature>
<feature type="transmembrane region" description="Helical" evidence="7">
    <location>
        <begin position="414"/>
        <end position="431"/>
    </location>
</feature>
<evidence type="ECO:0000256" key="6">
    <source>
        <dbReference type="ARBA" id="ARBA00023136"/>
    </source>
</evidence>